<keyword evidence="3" id="KW-1185">Reference proteome</keyword>
<keyword evidence="1" id="KW-0812">Transmembrane</keyword>
<keyword evidence="1" id="KW-1133">Transmembrane helix</keyword>
<protein>
    <submittedName>
        <fullName evidence="2">Uncharacterized protein</fullName>
    </submittedName>
</protein>
<evidence type="ECO:0000313" key="2">
    <source>
        <dbReference type="EMBL" id="SDJ53105.1"/>
    </source>
</evidence>
<dbReference type="EMBL" id="FNFF01000001">
    <property type="protein sequence ID" value="SDJ53105.1"/>
    <property type="molecule type" value="Genomic_DNA"/>
</dbReference>
<reference evidence="2 3" key="1">
    <citation type="submission" date="2016-10" db="EMBL/GenBank/DDBJ databases">
        <authorList>
            <person name="de Groot N.N."/>
        </authorList>
    </citation>
    <scope>NUCLEOTIDE SEQUENCE [LARGE SCALE GENOMIC DNA]</scope>
    <source>
        <strain evidence="2 3">CGMCC 4.5727</strain>
    </source>
</reference>
<evidence type="ECO:0000256" key="1">
    <source>
        <dbReference type="SAM" id="Phobius"/>
    </source>
</evidence>
<dbReference type="STRING" id="417292.SAMN05421806_101851"/>
<dbReference type="Proteomes" id="UP000199155">
    <property type="component" value="Unassembled WGS sequence"/>
</dbReference>
<evidence type="ECO:0000313" key="3">
    <source>
        <dbReference type="Proteomes" id="UP000199155"/>
    </source>
</evidence>
<feature type="transmembrane region" description="Helical" evidence="1">
    <location>
        <begin position="29"/>
        <end position="49"/>
    </location>
</feature>
<accession>A0A1G8UIX0</accession>
<name>A0A1G8UIX0_9ACTN</name>
<sequence>MKPLLWLVLVAALVVNVSSSFLWEGATQVAVSIPTGVVLLASAVGLWLLRDKPQV</sequence>
<keyword evidence="1" id="KW-0472">Membrane</keyword>
<dbReference type="RefSeq" id="WP_176953635.1">
    <property type="nucleotide sequence ID" value="NZ_FNFF01000001.1"/>
</dbReference>
<gene>
    <name evidence="2" type="ORF">SAMN05421806_101851</name>
</gene>
<dbReference type="AlphaFoldDB" id="A0A1G8UIX0"/>
<organism evidence="2 3">
    <name type="scientific">Streptomyces indicus</name>
    <dbReference type="NCBI Taxonomy" id="417292"/>
    <lineage>
        <taxon>Bacteria</taxon>
        <taxon>Bacillati</taxon>
        <taxon>Actinomycetota</taxon>
        <taxon>Actinomycetes</taxon>
        <taxon>Kitasatosporales</taxon>
        <taxon>Streptomycetaceae</taxon>
        <taxon>Streptomyces</taxon>
    </lineage>
</organism>
<proteinExistence type="predicted"/>